<sequence length="224" mass="23392">MFAATPLFFAGGGNWLEEFALGCLAVAGGYVVGYAGGGVLGWAVDKWVFKKPSPEPARKLLRIVCGIALAVLVFWIVFKDRGTGGGSGDGVGKGSGSPTDSTGKGDPPKADDKRPPVKVDPPKPAEVDASTPQVRVTFLGGDAAQPAGGRFYYVGDEPVLKTFDEVKAAVEAKKRDAAGAQVLLVVVYPADRTRAADERSRTVSQVTEWADRAGVRVVLGTGTR</sequence>
<accession>A0A517XZS6</accession>
<protein>
    <submittedName>
        <fullName evidence="3">Uncharacterized protein</fullName>
    </submittedName>
</protein>
<keyword evidence="2" id="KW-1133">Transmembrane helix</keyword>
<feature type="transmembrane region" description="Helical" evidence="2">
    <location>
        <begin position="19"/>
        <end position="40"/>
    </location>
</feature>
<reference evidence="3 4" key="1">
    <citation type="submission" date="2019-02" db="EMBL/GenBank/DDBJ databases">
        <title>Deep-cultivation of Planctomycetes and their phenomic and genomic characterization uncovers novel biology.</title>
        <authorList>
            <person name="Wiegand S."/>
            <person name="Jogler M."/>
            <person name="Boedeker C."/>
            <person name="Pinto D."/>
            <person name="Vollmers J."/>
            <person name="Rivas-Marin E."/>
            <person name="Kohn T."/>
            <person name="Peeters S.H."/>
            <person name="Heuer A."/>
            <person name="Rast P."/>
            <person name="Oberbeckmann S."/>
            <person name="Bunk B."/>
            <person name="Jeske O."/>
            <person name="Meyerdierks A."/>
            <person name="Storesund J.E."/>
            <person name="Kallscheuer N."/>
            <person name="Luecker S."/>
            <person name="Lage O.M."/>
            <person name="Pohl T."/>
            <person name="Merkel B.J."/>
            <person name="Hornburger P."/>
            <person name="Mueller R.-W."/>
            <person name="Bruemmer F."/>
            <person name="Labrenz M."/>
            <person name="Spormann A.M."/>
            <person name="Op den Camp H."/>
            <person name="Overmann J."/>
            <person name="Amann R."/>
            <person name="Jetten M.S.M."/>
            <person name="Mascher T."/>
            <person name="Medema M.H."/>
            <person name="Devos D.P."/>
            <person name="Kaster A.-K."/>
            <person name="Ovreas L."/>
            <person name="Rohde M."/>
            <person name="Galperin M.Y."/>
            <person name="Jogler C."/>
        </authorList>
    </citation>
    <scope>NUCLEOTIDE SEQUENCE [LARGE SCALE GENOMIC DNA]</scope>
    <source>
        <strain evidence="3 4">ETA_A1</strain>
    </source>
</reference>
<keyword evidence="2" id="KW-0812">Transmembrane</keyword>
<keyword evidence="4" id="KW-1185">Reference proteome</keyword>
<evidence type="ECO:0000256" key="1">
    <source>
        <dbReference type="SAM" id="MobiDB-lite"/>
    </source>
</evidence>
<dbReference type="RefSeq" id="WP_145243119.1">
    <property type="nucleotide sequence ID" value="NZ_CP036273.1"/>
</dbReference>
<proteinExistence type="predicted"/>
<keyword evidence="2" id="KW-0472">Membrane</keyword>
<feature type="transmembrane region" description="Helical" evidence="2">
    <location>
        <begin position="60"/>
        <end position="78"/>
    </location>
</feature>
<evidence type="ECO:0000313" key="3">
    <source>
        <dbReference type="EMBL" id="QDU23015.1"/>
    </source>
</evidence>
<evidence type="ECO:0000313" key="4">
    <source>
        <dbReference type="Proteomes" id="UP000319576"/>
    </source>
</evidence>
<dbReference type="KEGG" id="uli:ETAA1_50050"/>
<dbReference type="AlphaFoldDB" id="A0A517XZS6"/>
<feature type="compositionally biased region" description="Basic and acidic residues" evidence="1">
    <location>
        <begin position="106"/>
        <end position="126"/>
    </location>
</feature>
<dbReference type="EMBL" id="CP036273">
    <property type="protein sequence ID" value="QDU23015.1"/>
    <property type="molecule type" value="Genomic_DNA"/>
</dbReference>
<feature type="region of interest" description="Disordered" evidence="1">
    <location>
        <begin position="87"/>
        <end position="132"/>
    </location>
</feature>
<evidence type="ECO:0000256" key="2">
    <source>
        <dbReference type="SAM" id="Phobius"/>
    </source>
</evidence>
<gene>
    <name evidence="3" type="ORF">ETAA1_50050</name>
</gene>
<name>A0A517XZS6_9BACT</name>
<dbReference type="Proteomes" id="UP000319576">
    <property type="component" value="Chromosome"/>
</dbReference>
<organism evidence="3 4">
    <name type="scientific">Urbifossiella limnaea</name>
    <dbReference type="NCBI Taxonomy" id="2528023"/>
    <lineage>
        <taxon>Bacteria</taxon>
        <taxon>Pseudomonadati</taxon>
        <taxon>Planctomycetota</taxon>
        <taxon>Planctomycetia</taxon>
        <taxon>Gemmatales</taxon>
        <taxon>Gemmataceae</taxon>
        <taxon>Urbifossiella</taxon>
    </lineage>
</organism>